<evidence type="ECO:0000313" key="2">
    <source>
        <dbReference type="Proteomes" id="UP000821845"/>
    </source>
</evidence>
<sequence>MAEVSFTKRAAAELSRCFNGLAVRAKGGLQQHEAPVTATSGNSAATRRGRGGGGTGNAAAPSGRVGPATANAAAVTTAATRDPAAAVASSNSAVVAPPRPRNAAEMLSDPDFLSRLFSHFRGRERLPLASVCRAWRDVLYDPRHWRDMAAVLRCRELRAETADVRRRLFESLERRGMDAVFLVGATDDDLADVVSLGAALLSRARLVALRCSSVSDRGLESLLAAAPRVSSLELFGCNELTDAGLWAALRPTVTSLTLADCINVADETLAAVAQLLPALRELNLQAYHVTDASLAHLGGGLGGSQHHHHQQHHHPQSQLVVLRLRSCWELTNQGLVQLVQAVPQLRELSLSGCTKISDDGVELLAENMRQLRVLDLSWCPRITDASLEFIACDMTQLQQLTLDRCMQITDVGLGYLSTIPNLSVLYLRWCTQIRDYGVEHLCTMKSLRILSLAGCPHITTQALTALSQLRQLQELELTNCPGATAGLLAFLHEQLPHCLVID</sequence>
<protein>
    <submittedName>
        <fullName evidence="1">Uncharacterized protein</fullName>
    </submittedName>
</protein>
<name>A0ACB7TBF8_HYAAI</name>
<comment type="caution">
    <text evidence="1">The sequence shown here is derived from an EMBL/GenBank/DDBJ whole genome shotgun (WGS) entry which is preliminary data.</text>
</comment>
<keyword evidence="2" id="KW-1185">Reference proteome</keyword>
<proteinExistence type="predicted"/>
<organism evidence="1 2">
    <name type="scientific">Hyalomma asiaticum</name>
    <name type="common">Tick</name>
    <dbReference type="NCBI Taxonomy" id="266040"/>
    <lineage>
        <taxon>Eukaryota</taxon>
        <taxon>Metazoa</taxon>
        <taxon>Ecdysozoa</taxon>
        <taxon>Arthropoda</taxon>
        <taxon>Chelicerata</taxon>
        <taxon>Arachnida</taxon>
        <taxon>Acari</taxon>
        <taxon>Parasitiformes</taxon>
        <taxon>Ixodida</taxon>
        <taxon>Ixodoidea</taxon>
        <taxon>Ixodidae</taxon>
        <taxon>Hyalomminae</taxon>
        <taxon>Hyalomma</taxon>
    </lineage>
</organism>
<reference evidence="1" key="1">
    <citation type="submission" date="2020-05" db="EMBL/GenBank/DDBJ databases">
        <title>Large-scale comparative analyses of tick genomes elucidate their genetic diversity and vector capacities.</title>
        <authorList>
            <person name="Jia N."/>
            <person name="Wang J."/>
            <person name="Shi W."/>
            <person name="Du L."/>
            <person name="Sun Y."/>
            <person name="Zhan W."/>
            <person name="Jiang J."/>
            <person name="Wang Q."/>
            <person name="Zhang B."/>
            <person name="Ji P."/>
            <person name="Sakyi L.B."/>
            <person name="Cui X."/>
            <person name="Yuan T."/>
            <person name="Jiang B."/>
            <person name="Yang W."/>
            <person name="Lam T.T.-Y."/>
            <person name="Chang Q."/>
            <person name="Ding S."/>
            <person name="Wang X."/>
            <person name="Zhu J."/>
            <person name="Ruan X."/>
            <person name="Zhao L."/>
            <person name="Wei J."/>
            <person name="Que T."/>
            <person name="Du C."/>
            <person name="Cheng J."/>
            <person name="Dai P."/>
            <person name="Han X."/>
            <person name="Huang E."/>
            <person name="Gao Y."/>
            <person name="Liu J."/>
            <person name="Shao H."/>
            <person name="Ye R."/>
            <person name="Li L."/>
            <person name="Wei W."/>
            <person name="Wang X."/>
            <person name="Wang C."/>
            <person name="Yang T."/>
            <person name="Huo Q."/>
            <person name="Li W."/>
            <person name="Guo W."/>
            <person name="Chen H."/>
            <person name="Zhou L."/>
            <person name="Ni X."/>
            <person name="Tian J."/>
            <person name="Zhou Y."/>
            <person name="Sheng Y."/>
            <person name="Liu T."/>
            <person name="Pan Y."/>
            <person name="Xia L."/>
            <person name="Li J."/>
            <person name="Zhao F."/>
            <person name="Cao W."/>
        </authorList>
    </citation>
    <scope>NUCLEOTIDE SEQUENCE</scope>
    <source>
        <strain evidence="1">Hyas-2018</strain>
    </source>
</reference>
<dbReference type="EMBL" id="CM023490">
    <property type="protein sequence ID" value="KAH6943461.1"/>
    <property type="molecule type" value="Genomic_DNA"/>
</dbReference>
<dbReference type="Proteomes" id="UP000821845">
    <property type="component" value="Chromosome 10"/>
</dbReference>
<gene>
    <name evidence="1" type="ORF">HPB50_021693</name>
</gene>
<accession>A0ACB7TBF8</accession>
<evidence type="ECO:0000313" key="1">
    <source>
        <dbReference type="EMBL" id="KAH6943461.1"/>
    </source>
</evidence>